<dbReference type="AlphaFoldDB" id="A0A8J7YL52"/>
<evidence type="ECO:0000313" key="6">
    <source>
        <dbReference type="EMBL" id="MBX0304759.1"/>
    </source>
</evidence>
<gene>
    <name evidence="6" type="ORF">EGD98_13870</name>
</gene>
<feature type="transmembrane region" description="Helical" evidence="5">
    <location>
        <begin position="127"/>
        <end position="145"/>
    </location>
</feature>
<evidence type="ECO:0000256" key="5">
    <source>
        <dbReference type="SAM" id="Phobius"/>
    </source>
</evidence>
<evidence type="ECO:0000256" key="4">
    <source>
        <dbReference type="ARBA" id="ARBA00023136"/>
    </source>
</evidence>
<dbReference type="Proteomes" id="UP000783863">
    <property type="component" value="Unassembled WGS sequence"/>
</dbReference>
<dbReference type="EMBL" id="RKLQ01000002">
    <property type="protein sequence ID" value="MBX0304759.1"/>
    <property type="molecule type" value="Genomic_DNA"/>
</dbReference>
<evidence type="ECO:0000256" key="3">
    <source>
        <dbReference type="ARBA" id="ARBA00022989"/>
    </source>
</evidence>
<organism evidence="6 7">
    <name type="scientific">Haloarcula salinisoli</name>
    <dbReference type="NCBI Taxonomy" id="2487746"/>
    <lineage>
        <taxon>Archaea</taxon>
        <taxon>Methanobacteriati</taxon>
        <taxon>Methanobacteriota</taxon>
        <taxon>Stenosarchaea group</taxon>
        <taxon>Halobacteria</taxon>
        <taxon>Halobacteriales</taxon>
        <taxon>Haloarculaceae</taxon>
        <taxon>Haloarcula</taxon>
    </lineage>
</organism>
<dbReference type="InterPro" id="IPR000537">
    <property type="entry name" value="UbiA_prenyltransferase"/>
</dbReference>
<sequence>MQANPQNNVNGLSVLYGLLQAWVYRLGRPVRDALLYSSAYLAFIAAGEVLIVTELLSLPLSPAPLVAALLTFAVYGNDRLADVEADEKTSPARAAFVRRNQDLLYSLSAVAYGLGVALAVLGGPVAFAMAFLPGVVWLCYASDLFPDGARLRPLKRVLILNSTLVAAVWAVGMTFLPIVFVGAPIPASAPIIYVFFFGTAFANVEIPNVGDRGGDREAGVETLPVVFGVDGTRKALYGLLALLAAIVGVGFGAGVLGLETTAGLSVSLLCLLTVVTCLGRIRNDILTVAAECSRLPILVIWLL</sequence>
<reference evidence="6" key="1">
    <citation type="submission" date="2021-06" db="EMBL/GenBank/DDBJ databases">
        <title>Halomicroarcula sp. F24A a new haloarchaeum isolated from saline soil.</title>
        <authorList>
            <person name="Duran-Viseras A."/>
            <person name="Sanchez-Porro C."/>
            <person name="Ventosa A."/>
        </authorList>
    </citation>
    <scope>NUCLEOTIDE SEQUENCE</scope>
    <source>
        <strain evidence="6">F24A</strain>
    </source>
</reference>
<name>A0A8J7YL52_9EURY</name>
<proteinExistence type="predicted"/>
<keyword evidence="4 5" id="KW-0472">Membrane</keyword>
<feature type="transmembrane region" description="Helical" evidence="5">
    <location>
        <begin position="236"/>
        <end position="256"/>
    </location>
</feature>
<evidence type="ECO:0000256" key="2">
    <source>
        <dbReference type="ARBA" id="ARBA00022692"/>
    </source>
</evidence>
<protein>
    <submittedName>
        <fullName evidence="6">UbiA family prenyltransferase</fullName>
    </submittedName>
</protein>
<feature type="transmembrane region" description="Helical" evidence="5">
    <location>
        <begin position="262"/>
        <end position="281"/>
    </location>
</feature>
<dbReference type="GO" id="GO:0005886">
    <property type="term" value="C:plasma membrane"/>
    <property type="evidence" value="ECO:0007669"/>
    <property type="project" value="UniProtKB-SubCell"/>
</dbReference>
<comment type="caution">
    <text evidence="6">The sequence shown here is derived from an EMBL/GenBank/DDBJ whole genome shotgun (WGS) entry which is preliminary data.</text>
</comment>
<feature type="transmembrane region" description="Helical" evidence="5">
    <location>
        <begin position="187"/>
        <end position="206"/>
    </location>
</feature>
<evidence type="ECO:0000256" key="1">
    <source>
        <dbReference type="ARBA" id="ARBA00004651"/>
    </source>
</evidence>
<accession>A0A8J7YL52</accession>
<feature type="transmembrane region" description="Helical" evidence="5">
    <location>
        <begin position="33"/>
        <end position="52"/>
    </location>
</feature>
<dbReference type="Pfam" id="PF01040">
    <property type="entry name" value="UbiA"/>
    <property type="match status" value="1"/>
</dbReference>
<dbReference type="GO" id="GO:0016765">
    <property type="term" value="F:transferase activity, transferring alkyl or aryl (other than methyl) groups"/>
    <property type="evidence" value="ECO:0007669"/>
    <property type="project" value="InterPro"/>
</dbReference>
<feature type="transmembrane region" description="Helical" evidence="5">
    <location>
        <begin position="157"/>
        <end position="181"/>
    </location>
</feature>
<keyword evidence="2 5" id="KW-0812">Transmembrane</keyword>
<evidence type="ECO:0000313" key="7">
    <source>
        <dbReference type="Proteomes" id="UP000783863"/>
    </source>
</evidence>
<keyword evidence="3 5" id="KW-1133">Transmembrane helix</keyword>
<comment type="subcellular location">
    <subcellularLocation>
        <location evidence="1">Cell membrane</location>
        <topology evidence="1">Multi-pass membrane protein</topology>
    </subcellularLocation>
</comment>
<keyword evidence="7" id="KW-1185">Reference proteome</keyword>
<dbReference type="RefSeq" id="WP_220588960.1">
    <property type="nucleotide sequence ID" value="NZ_RKLQ01000002.1"/>
</dbReference>